<evidence type="ECO:0000256" key="5">
    <source>
        <dbReference type="ARBA" id="ARBA00023033"/>
    </source>
</evidence>
<comment type="caution">
    <text evidence="7">The sequence shown here is derived from an EMBL/GenBank/DDBJ whole genome shotgun (WGS) entry which is preliminary data.</text>
</comment>
<evidence type="ECO:0000256" key="3">
    <source>
        <dbReference type="ARBA" id="ARBA00022827"/>
    </source>
</evidence>
<organism evidence="7 8">
    <name type="scientific">Colletotrichum orbiculare (strain 104-T / ATCC 96160 / CBS 514.97 / LARS 414 / MAFF 240422)</name>
    <name type="common">Cucumber anthracnose fungus</name>
    <name type="synonym">Colletotrichum lagenarium</name>
    <dbReference type="NCBI Taxonomy" id="1213857"/>
    <lineage>
        <taxon>Eukaryota</taxon>
        <taxon>Fungi</taxon>
        <taxon>Dikarya</taxon>
        <taxon>Ascomycota</taxon>
        <taxon>Pezizomycotina</taxon>
        <taxon>Sordariomycetes</taxon>
        <taxon>Hypocreomycetidae</taxon>
        <taxon>Glomerellales</taxon>
        <taxon>Glomerellaceae</taxon>
        <taxon>Colletotrichum</taxon>
        <taxon>Colletotrichum orbiculare species complex</taxon>
    </lineage>
</organism>
<evidence type="ECO:0000256" key="1">
    <source>
        <dbReference type="ARBA" id="ARBA00007992"/>
    </source>
</evidence>
<keyword evidence="3" id="KW-0274">FAD</keyword>
<keyword evidence="8" id="KW-1185">Reference proteome</keyword>
<dbReference type="InterPro" id="IPR002938">
    <property type="entry name" value="FAD-bd"/>
</dbReference>
<feature type="domain" description="FAD-binding" evidence="6">
    <location>
        <begin position="2"/>
        <end position="362"/>
    </location>
</feature>
<evidence type="ECO:0000256" key="2">
    <source>
        <dbReference type="ARBA" id="ARBA00022630"/>
    </source>
</evidence>
<reference evidence="8" key="1">
    <citation type="journal article" date="2013" name="New Phytol.">
        <title>Comparative genomic and transcriptomic analyses reveal the hemibiotrophic stage shift of Colletotrichum fungi.</title>
        <authorList>
            <person name="Gan P."/>
            <person name="Ikeda K."/>
            <person name="Irieda H."/>
            <person name="Narusaka M."/>
            <person name="O'Connell R.J."/>
            <person name="Narusaka Y."/>
            <person name="Takano Y."/>
            <person name="Kubo Y."/>
            <person name="Shirasu K."/>
        </authorList>
    </citation>
    <scope>NUCLEOTIDE SEQUENCE [LARGE SCALE GENOMIC DNA]</scope>
    <source>
        <strain evidence="8">104-T / ATCC 96160 / CBS 514.97 / LARS 414 / MAFF 240422</strain>
    </source>
</reference>
<protein>
    <submittedName>
        <fullName evidence="7">FAD-dependent monooxygenase OpS4</fullName>
    </submittedName>
</protein>
<keyword evidence="5 7" id="KW-0503">Monooxygenase</keyword>
<dbReference type="PANTHER" id="PTHR13789">
    <property type="entry name" value="MONOOXYGENASE"/>
    <property type="match status" value="1"/>
</dbReference>
<dbReference type="InterPro" id="IPR050493">
    <property type="entry name" value="FAD-dep_Monooxygenase_BioMet"/>
</dbReference>
<comment type="similarity">
    <text evidence="1">Belongs to the paxM FAD-dependent monooxygenase family.</text>
</comment>
<name>A0A484FDK5_COLOR</name>
<proteinExistence type="inferred from homology"/>
<evidence type="ECO:0000313" key="7">
    <source>
        <dbReference type="EMBL" id="TDZ15968.1"/>
    </source>
</evidence>
<keyword evidence="4" id="KW-0560">Oxidoreductase</keyword>
<dbReference type="Pfam" id="PF01494">
    <property type="entry name" value="FAD_binding_3"/>
    <property type="match status" value="1"/>
</dbReference>
<dbReference type="Gene3D" id="3.50.50.60">
    <property type="entry name" value="FAD/NAD(P)-binding domain"/>
    <property type="match status" value="1"/>
</dbReference>
<dbReference type="GO" id="GO:0004497">
    <property type="term" value="F:monooxygenase activity"/>
    <property type="evidence" value="ECO:0007669"/>
    <property type="project" value="UniProtKB-KW"/>
</dbReference>
<keyword evidence="2" id="KW-0285">Flavoprotein</keyword>
<evidence type="ECO:0000259" key="6">
    <source>
        <dbReference type="Pfam" id="PF01494"/>
    </source>
</evidence>
<reference evidence="8" key="2">
    <citation type="journal article" date="2019" name="Mol. Plant Microbe Interact.">
        <title>Genome sequence resources for four phytopathogenic fungi from the Colletotrichum orbiculare species complex.</title>
        <authorList>
            <person name="Gan P."/>
            <person name="Tsushima A."/>
            <person name="Narusaka M."/>
            <person name="Narusaka Y."/>
            <person name="Takano Y."/>
            <person name="Kubo Y."/>
            <person name="Shirasu K."/>
        </authorList>
    </citation>
    <scope>GENOME REANNOTATION</scope>
    <source>
        <strain evidence="8">104-T / ATCC 96160 / CBS 514.97 / LARS 414 / MAFF 240422</strain>
    </source>
</reference>
<dbReference type="GO" id="GO:0071949">
    <property type="term" value="F:FAD binding"/>
    <property type="evidence" value="ECO:0007669"/>
    <property type="project" value="InterPro"/>
</dbReference>
<dbReference type="AlphaFoldDB" id="A0A484FDK5"/>
<dbReference type="SUPFAM" id="SSF51905">
    <property type="entry name" value="FAD/NAD(P)-binding domain"/>
    <property type="match status" value="1"/>
</dbReference>
<sequence length="650" mass="72061">MLDIIIVGAGIAGLTAGISLRRAGHRVHIYERSAMNNEVGAAIHVPPNVSRFLVRWGLDPEAAGFVKAGPIQFKDPATMETVMAMSHAQNHEHYGADLWYAHRVDLHDALKRKATESEGPGLPVAVHLKSPVVGYNADLPAVYLADGHEVKADLVIGADGVHSIASETVLGCKNPPSPASHYNCCYRFLISRHVLEEDEETKFFNENSENLIRLYADQKTSRRLVSYPCRSNTIHNFVGLFYDEEMKSATKEDYHADFNKQLAVERFSGFHSSLQAVIGKASEIKRWPLLYRAPLPTWRKGKLVLAGDAAHPMLPHQGQGGAMGIEDGATLGIVLSGITDRSQIEERLGIYEKIRRSRASAIQILSNVGLDEAHLVKDDLLEFLEEDSIPGDARGIMSFNMSYDIIKETYALAFKSLFMMKCGHDPMSRTLLLCALVLGSSSCQTLYKARSQIEDVGADGIARNDTPTHCDTNGVKSGLQSSYILIAALLASFGGFSFDYGIFGPGSPLNHPCYATSCFMTDMLEFGAFVGCRFFPYLADKIPRKWALTIAAGFLWSLEDEDNLTSLNKLCRVRLHDEPIQAEWKEMLSRARFQQAMLDREHLRANPPAAGLVQWAYLFKARYVRRTTTIALCMPFFQQLSDASVPFLPP</sequence>
<dbReference type="PRINTS" id="PR00420">
    <property type="entry name" value="RNGMNOXGNASE"/>
</dbReference>
<dbReference type="PANTHER" id="PTHR13789:SF215">
    <property type="entry name" value="FAD-BINDING DOMAIN-CONTAINING PROTEIN-RELATED"/>
    <property type="match status" value="1"/>
</dbReference>
<dbReference type="EMBL" id="AMCV02000037">
    <property type="protein sequence ID" value="TDZ15968.1"/>
    <property type="molecule type" value="Genomic_DNA"/>
</dbReference>
<dbReference type="InterPro" id="IPR036188">
    <property type="entry name" value="FAD/NAD-bd_sf"/>
</dbReference>
<evidence type="ECO:0000256" key="4">
    <source>
        <dbReference type="ARBA" id="ARBA00023002"/>
    </source>
</evidence>
<dbReference type="SUPFAM" id="SSF54373">
    <property type="entry name" value="FAD-linked reductases, C-terminal domain"/>
    <property type="match status" value="1"/>
</dbReference>
<gene>
    <name evidence="7" type="primary">OpS4-0</name>
    <name evidence="7" type="ORF">Cob_v011063</name>
</gene>
<dbReference type="OrthoDB" id="9993796at2759"/>
<dbReference type="STRING" id="1213857.A0A484FDK5"/>
<evidence type="ECO:0000313" key="8">
    <source>
        <dbReference type="Proteomes" id="UP000014480"/>
    </source>
</evidence>
<accession>A0A484FDK5</accession>
<dbReference type="Proteomes" id="UP000014480">
    <property type="component" value="Unassembled WGS sequence"/>
</dbReference>